<dbReference type="Pfam" id="PF14144">
    <property type="entry name" value="DOG1"/>
    <property type="match status" value="1"/>
</dbReference>
<organism evidence="2 3">
    <name type="scientific">Ananas comosus</name>
    <name type="common">Pineapple</name>
    <name type="synonym">Ananas ananas</name>
    <dbReference type="NCBI Taxonomy" id="4615"/>
    <lineage>
        <taxon>Eukaryota</taxon>
        <taxon>Viridiplantae</taxon>
        <taxon>Streptophyta</taxon>
        <taxon>Embryophyta</taxon>
        <taxon>Tracheophyta</taxon>
        <taxon>Spermatophyta</taxon>
        <taxon>Magnoliopsida</taxon>
        <taxon>Liliopsida</taxon>
        <taxon>Poales</taxon>
        <taxon>Bromeliaceae</taxon>
        <taxon>Bromelioideae</taxon>
        <taxon>Ananas</taxon>
    </lineage>
</organism>
<dbReference type="RefSeq" id="XP_020085836.1">
    <property type="nucleotide sequence ID" value="XM_020230247.1"/>
</dbReference>
<accession>A0A6P5EQ59</accession>
<dbReference type="InterPro" id="IPR051886">
    <property type="entry name" value="Seed_Dev/Stress_Resp_Reg"/>
</dbReference>
<feature type="domain" description="DOG1" evidence="1">
    <location>
        <begin position="24"/>
        <end position="235"/>
    </location>
</feature>
<dbReference type="GO" id="GO:0043565">
    <property type="term" value="F:sequence-specific DNA binding"/>
    <property type="evidence" value="ECO:0007669"/>
    <property type="project" value="InterPro"/>
</dbReference>
<evidence type="ECO:0000313" key="3">
    <source>
        <dbReference type="RefSeq" id="XP_020085836.1"/>
    </source>
</evidence>
<dbReference type="AlphaFoldDB" id="A0A6P5EQ59"/>
<reference evidence="2" key="1">
    <citation type="journal article" date="2015" name="Nat. Genet.">
        <title>The pineapple genome and the evolution of CAM photosynthesis.</title>
        <authorList>
            <person name="Ming R."/>
            <person name="VanBuren R."/>
            <person name="Wai C.M."/>
            <person name="Tang H."/>
            <person name="Schatz M.C."/>
            <person name="Bowers J.E."/>
            <person name="Lyons E."/>
            <person name="Wang M.L."/>
            <person name="Chen J."/>
            <person name="Biggers E."/>
            <person name="Zhang J."/>
            <person name="Huang L."/>
            <person name="Zhang L."/>
            <person name="Miao W."/>
            <person name="Zhang J."/>
            <person name="Ye Z."/>
            <person name="Miao C."/>
            <person name="Lin Z."/>
            <person name="Wang H."/>
            <person name="Zhou H."/>
            <person name="Yim W.C."/>
            <person name="Priest H.D."/>
            <person name="Zheng C."/>
            <person name="Woodhouse M."/>
            <person name="Edger P.P."/>
            <person name="Guyot R."/>
            <person name="Guo H.B."/>
            <person name="Guo H."/>
            <person name="Zheng G."/>
            <person name="Singh R."/>
            <person name="Sharma A."/>
            <person name="Min X."/>
            <person name="Zheng Y."/>
            <person name="Lee H."/>
            <person name="Gurtowski J."/>
            <person name="Sedlazeck F.J."/>
            <person name="Harkess A."/>
            <person name="McKain M.R."/>
            <person name="Liao Z."/>
            <person name="Fang J."/>
            <person name="Liu J."/>
            <person name="Zhang X."/>
            <person name="Zhang Q."/>
            <person name="Hu W."/>
            <person name="Qin Y."/>
            <person name="Wang K."/>
            <person name="Chen L.Y."/>
            <person name="Shirley N."/>
            <person name="Lin Y.R."/>
            <person name="Liu L.Y."/>
            <person name="Hernandez A.G."/>
            <person name="Wright C.L."/>
            <person name="Bulone V."/>
            <person name="Tuskan G.A."/>
            <person name="Heath K."/>
            <person name="Zee F."/>
            <person name="Moore P.H."/>
            <person name="Sunkar R."/>
            <person name="Leebens-Mack J.H."/>
            <person name="Mockler T."/>
            <person name="Bennetzen J.L."/>
            <person name="Freeling M."/>
            <person name="Sankoff D."/>
            <person name="Paterson A.H."/>
            <person name="Zhu X."/>
            <person name="Yang X."/>
            <person name="Smith J.A."/>
            <person name="Cushman J.C."/>
            <person name="Paull R.E."/>
            <person name="Yu Q."/>
        </authorList>
    </citation>
    <scope>NUCLEOTIDE SEQUENCE [LARGE SCALE GENOMIC DNA]</scope>
    <source>
        <strain evidence="2">cv. F153</strain>
    </source>
</reference>
<gene>
    <name evidence="3" type="primary">LOC109708483</name>
</gene>
<sequence length="243" mass="27474">MQWRRALFIQMLRTPPPSLLALPEMEMETFYEGWVAEQERILELLVAAPRDRPDLHVPLVARALAHYDGYRLRRSRVADRDVLRAFDPRWLTPLERSFIWIAGWKPALAFRFVPRDGGVDDEAGGRAAVEELRREVAEEERALAAAMARVQEGLAAPAVVEAVRRPGRNGEERANAAAAVEDSLRRLLDAADALRARTVRTIVDVLQPWEAVRFLAAAAQFHLGLRRAGLQQRYNETRRAAVG</sequence>
<name>A0A6P5EQ59_ANACO</name>
<dbReference type="InterPro" id="IPR025422">
    <property type="entry name" value="TGA_domain"/>
</dbReference>
<reference evidence="3" key="2">
    <citation type="submission" date="2025-08" db="UniProtKB">
        <authorList>
            <consortium name="RefSeq"/>
        </authorList>
    </citation>
    <scope>IDENTIFICATION</scope>
    <source>
        <tissue evidence="3">Leaf</tissue>
    </source>
</reference>
<keyword evidence="2" id="KW-1185">Reference proteome</keyword>
<evidence type="ECO:0000313" key="2">
    <source>
        <dbReference type="Proteomes" id="UP000515123"/>
    </source>
</evidence>
<dbReference type="Proteomes" id="UP000515123">
    <property type="component" value="Linkage group 4"/>
</dbReference>
<dbReference type="PROSITE" id="PS51806">
    <property type="entry name" value="DOG1"/>
    <property type="match status" value="1"/>
</dbReference>
<protein>
    <submittedName>
        <fullName evidence="3">Protein DOG1-like 4</fullName>
    </submittedName>
</protein>
<evidence type="ECO:0000259" key="1">
    <source>
        <dbReference type="PROSITE" id="PS51806"/>
    </source>
</evidence>
<dbReference type="Gramene" id="Aco002517.1.mrna1">
    <property type="protein sequence ID" value="Aco002517.1.mrna1.cds1"/>
    <property type="gene ID" value="Aco002517.1.path1"/>
</dbReference>
<dbReference type="GO" id="GO:0006351">
    <property type="term" value="P:DNA-templated transcription"/>
    <property type="evidence" value="ECO:0007669"/>
    <property type="project" value="InterPro"/>
</dbReference>
<dbReference type="PANTHER" id="PTHR46354:SF25">
    <property type="entry name" value="OS01G0306400 PROTEIN"/>
    <property type="match status" value="1"/>
</dbReference>
<proteinExistence type="predicted"/>
<dbReference type="OrthoDB" id="781635at2759"/>
<dbReference type="GeneID" id="109708483"/>
<dbReference type="PANTHER" id="PTHR46354">
    <property type="entry name" value="DOG1 DOMAIN-CONTAINING PROTEIN"/>
    <property type="match status" value="1"/>
</dbReference>